<dbReference type="SUPFAM" id="SSF56059">
    <property type="entry name" value="Glutathione synthetase ATP-binding domain-like"/>
    <property type="match status" value="1"/>
</dbReference>
<dbReference type="PANTHER" id="PTHR43585:SF2">
    <property type="entry name" value="ATP-GRASP ENZYME FSQD"/>
    <property type="match status" value="1"/>
</dbReference>
<keyword evidence="7" id="KW-1185">Reference proteome</keyword>
<dbReference type="EMBL" id="BNEE01000006">
    <property type="protein sequence ID" value="GHI89658.1"/>
    <property type="molecule type" value="Genomic_DNA"/>
</dbReference>
<dbReference type="Gene3D" id="3.30.1490.20">
    <property type="entry name" value="ATP-grasp fold, A domain"/>
    <property type="match status" value="1"/>
</dbReference>
<keyword evidence="3 4" id="KW-0067">ATP-binding</keyword>
<keyword evidence="2 4" id="KW-0547">Nucleotide-binding</keyword>
<name>A0A919LCI7_9ACTN</name>
<evidence type="ECO:0000313" key="6">
    <source>
        <dbReference type="EMBL" id="GHI89658.1"/>
    </source>
</evidence>
<dbReference type="Proteomes" id="UP000600026">
    <property type="component" value="Unassembled WGS sequence"/>
</dbReference>
<keyword evidence="1" id="KW-0436">Ligase</keyword>
<dbReference type="GO" id="GO:0016829">
    <property type="term" value="F:lyase activity"/>
    <property type="evidence" value="ECO:0007669"/>
    <property type="project" value="UniProtKB-KW"/>
</dbReference>
<dbReference type="AlphaFoldDB" id="A0A919LCI7"/>
<dbReference type="GO" id="GO:0005524">
    <property type="term" value="F:ATP binding"/>
    <property type="evidence" value="ECO:0007669"/>
    <property type="project" value="UniProtKB-UniRule"/>
</dbReference>
<dbReference type="Gene3D" id="3.30.470.20">
    <property type="entry name" value="ATP-grasp fold, B domain"/>
    <property type="match status" value="1"/>
</dbReference>
<dbReference type="Pfam" id="PF13535">
    <property type="entry name" value="ATP-grasp_4"/>
    <property type="match status" value="1"/>
</dbReference>
<reference evidence="6" key="1">
    <citation type="submission" date="2020-09" db="EMBL/GenBank/DDBJ databases">
        <title>Whole genome shotgun sequence of Streptomyces xanthophaeus NBRC 12829.</title>
        <authorList>
            <person name="Komaki H."/>
            <person name="Tamura T."/>
        </authorList>
    </citation>
    <scope>NUCLEOTIDE SEQUENCE</scope>
    <source>
        <strain evidence="6">NBRC 12829</strain>
    </source>
</reference>
<dbReference type="PANTHER" id="PTHR43585">
    <property type="entry name" value="FUMIPYRROLE BIOSYNTHESIS PROTEIN C"/>
    <property type="match status" value="1"/>
</dbReference>
<evidence type="ECO:0000256" key="3">
    <source>
        <dbReference type="ARBA" id="ARBA00022840"/>
    </source>
</evidence>
<accession>A0A919LCI7</accession>
<gene>
    <name evidence="6" type="ORF">Sxan_70220</name>
</gene>
<dbReference type="PROSITE" id="PS50975">
    <property type="entry name" value="ATP_GRASP"/>
    <property type="match status" value="1"/>
</dbReference>
<evidence type="ECO:0000313" key="7">
    <source>
        <dbReference type="Proteomes" id="UP000600026"/>
    </source>
</evidence>
<dbReference type="GO" id="GO:0046872">
    <property type="term" value="F:metal ion binding"/>
    <property type="evidence" value="ECO:0007669"/>
    <property type="project" value="InterPro"/>
</dbReference>
<protein>
    <submittedName>
        <fullName evidence="6">Argininosuccinate lyase</fullName>
    </submittedName>
</protein>
<dbReference type="RefSeq" id="WP_031149801.1">
    <property type="nucleotide sequence ID" value="NZ_BNEE01000006.1"/>
</dbReference>
<dbReference type="InterPro" id="IPR052032">
    <property type="entry name" value="ATP-dep_AA_Ligase"/>
</dbReference>
<dbReference type="Pfam" id="PF18603">
    <property type="entry name" value="LAL_C2"/>
    <property type="match status" value="1"/>
</dbReference>
<evidence type="ECO:0000256" key="2">
    <source>
        <dbReference type="ARBA" id="ARBA00022741"/>
    </source>
</evidence>
<organism evidence="6 7">
    <name type="scientific">Streptomyces xanthophaeus</name>
    <dbReference type="NCBI Taxonomy" id="67385"/>
    <lineage>
        <taxon>Bacteria</taxon>
        <taxon>Bacillati</taxon>
        <taxon>Actinomycetota</taxon>
        <taxon>Actinomycetes</taxon>
        <taxon>Kitasatosporales</taxon>
        <taxon>Streptomycetaceae</taxon>
        <taxon>Streptomyces</taxon>
    </lineage>
</organism>
<proteinExistence type="predicted"/>
<evidence type="ECO:0000256" key="4">
    <source>
        <dbReference type="PROSITE-ProRule" id="PRU00409"/>
    </source>
</evidence>
<dbReference type="GO" id="GO:0016874">
    <property type="term" value="F:ligase activity"/>
    <property type="evidence" value="ECO:0007669"/>
    <property type="project" value="UniProtKB-KW"/>
</dbReference>
<sequence>MSDDLHAQPAPDPELLLIGVGLMGRPYVRAAHRLGLRVRAVEAETRAEEARGLVDELELSQGRYGSLDELWAESAYEAALRRRPDGVLAFTESHVLAAALVQDRLALPGPSLQAAAISRNKALQRGRFRAHGIGQPEYRLTGSLTEAGPWAEARLPVVVKPLSSAGSEGVELVPGADAYREAAVRRGGEGLLLVETAAQGPEYSWEALVQGGKVWFANLTAKETTGPPHFVEVSHRVAVQLPPEEAAVVDALGESVIEAIGMRTGLVHLEFRLTATGPQVMEVAVRTPGDYLMDLCSLAYGIDWFEMVVRLAVGAQLPPAPQAPVRYAASHFVVSEPGTVVAVEGLEQVRAHPAVVDCGVSVAVGDRIAATSSSGQRTAFAVLAAPSREALEEALAQVRSTLLVTTEVHAQTSRGRDAPE</sequence>
<dbReference type="InterPro" id="IPR011761">
    <property type="entry name" value="ATP-grasp"/>
</dbReference>
<dbReference type="InterPro" id="IPR040570">
    <property type="entry name" value="LAL_C2"/>
</dbReference>
<evidence type="ECO:0000259" key="5">
    <source>
        <dbReference type="PROSITE" id="PS50975"/>
    </source>
</evidence>
<dbReference type="InterPro" id="IPR013815">
    <property type="entry name" value="ATP_grasp_subdomain_1"/>
</dbReference>
<evidence type="ECO:0000256" key="1">
    <source>
        <dbReference type="ARBA" id="ARBA00022598"/>
    </source>
</evidence>
<comment type="caution">
    <text evidence="6">The sequence shown here is derived from an EMBL/GenBank/DDBJ whole genome shotgun (WGS) entry which is preliminary data.</text>
</comment>
<dbReference type="OrthoDB" id="24041at2"/>
<dbReference type="Gene3D" id="3.40.50.20">
    <property type="match status" value="1"/>
</dbReference>
<keyword evidence="6" id="KW-0456">Lyase</keyword>
<feature type="domain" description="ATP-grasp" evidence="5">
    <location>
        <begin position="125"/>
        <end position="313"/>
    </location>
</feature>